<evidence type="ECO:0000256" key="1">
    <source>
        <dbReference type="ARBA" id="ARBA00010990"/>
    </source>
</evidence>
<dbReference type="Gene3D" id="3.90.470.20">
    <property type="entry name" value="4'-phosphopantetheinyl transferase domain"/>
    <property type="match status" value="2"/>
</dbReference>
<dbReference type="GO" id="GO:0016740">
    <property type="term" value="F:transferase activity"/>
    <property type="evidence" value="ECO:0007669"/>
    <property type="project" value="UniProtKB-KW"/>
</dbReference>
<reference evidence="4 5" key="1">
    <citation type="submission" date="2022-04" db="EMBL/GenBank/DDBJ databases">
        <title>Positive selection, recombination, and allopatry shape intraspecific diversity of widespread and dominant cyanobacteria.</title>
        <authorList>
            <person name="Wei J."/>
            <person name="Shu W."/>
            <person name="Hu C."/>
        </authorList>
    </citation>
    <scope>NUCLEOTIDE SEQUENCE [LARGE SCALE GENOMIC DNA]</scope>
    <source>
        <strain evidence="4 5">GB2-A5</strain>
    </source>
</reference>
<gene>
    <name evidence="4" type="ORF">NDI37_13255</name>
</gene>
<evidence type="ECO:0000259" key="3">
    <source>
        <dbReference type="Pfam" id="PF01648"/>
    </source>
</evidence>
<dbReference type="PANTHER" id="PTHR12215">
    <property type="entry name" value="PHOSPHOPANTETHEINE TRANSFERASE"/>
    <property type="match status" value="1"/>
</dbReference>
<keyword evidence="2 4" id="KW-0808">Transferase</keyword>
<comment type="similarity">
    <text evidence="1">Belongs to the P-Pant transferase superfamily. Gsp/Sfp/HetI/AcpT family.</text>
</comment>
<accession>A0ABV0JPX5</accession>
<dbReference type="SUPFAM" id="SSF56214">
    <property type="entry name" value="4'-phosphopantetheinyl transferase"/>
    <property type="match status" value="2"/>
</dbReference>
<dbReference type="Proteomes" id="UP001442494">
    <property type="component" value="Unassembled WGS sequence"/>
</dbReference>
<evidence type="ECO:0000313" key="5">
    <source>
        <dbReference type="Proteomes" id="UP001442494"/>
    </source>
</evidence>
<keyword evidence="5" id="KW-1185">Reference proteome</keyword>
<dbReference type="PANTHER" id="PTHR12215:SF10">
    <property type="entry name" value="L-AMINOADIPATE-SEMIALDEHYDE DEHYDROGENASE-PHOSPHOPANTETHEINYL TRANSFERASE"/>
    <property type="match status" value="1"/>
</dbReference>
<evidence type="ECO:0000256" key="2">
    <source>
        <dbReference type="ARBA" id="ARBA00022679"/>
    </source>
</evidence>
<name>A0ABV0JPX5_9CYAN</name>
<dbReference type="InterPro" id="IPR050559">
    <property type="entry name" value="P-Pant_transferase_sf"/>
</dbReference>
<organism evidence="4 5">
    <name type="scientific">Funiculus sociatus GB2-A5</name>
    <dbReference type="NCBI Taxonomy" id="2933946"/>
    <lineage>
        <taxon>Bacteria</taxon>
        <taxon>Bacillati</taxon>
        <taxon>Cyanobacteriota</taxon>
        <taxon>Cyanophyceae</taxon>
        <taxon>Coleofasciculales</taxon>
        <taxon>Coleofasciculaceae</taxon>
        <taxon>Funiculus</taxon>
    </lineage>
</organism>
<dbReference type="InterPro" id="IPR008278">
    <property type="entry name" value="4-PPantetheinyl_Trfase_dom"/>
</dbReference>
<protein>
    <submittedName>
        <fullName evidence="4">4'-phosphopantetheinyl transferase superfamily protein</fullName>
    </submittedName>
</protein>
<sequence>MLPSPPFPLSPSAPVLSEPWMQVETGLVSRRIYVDPIPENSLNPWHQELADLMLNDKEREIWDKLPEKGTRRRDRLFGRIAAKDAVRQWAKQAFNLEIAPLDIEILATELGKPFLRCPSLEVMVPLPDISISHSRGYVVAALGRSRLGIDLERLGNIRFEDWIDAAFSPSELELLPSANLLIALGFWCAKEAASKAVGTGLQGVPGKWAIASCSPDGKQVKVTHNNECFPVHIWYSDNEVLAICQC</sequence>
<evidence type="ECO:0000313" key="4">
    <source>
        <dbReference type="EMBL" id="MEP0865433.1"/>
    </source>
</evidence>
<dbReference type="EMBL" id="JAMPKK010000026">
    <property type="protein sequence ID" value="MEP0865433.1"/>
    <property type="molecule type" value="Genomic_DNA"/>
</dbReference>
<feature type="domain" description="4'-phosphopantetheinyl transferase" evidence="3">
    <location>
        <begin position="147"/>
        <end position="244"/>
    </location>
</feature>
<dbReference type="InterPro" id="IPR037143">
    <property type="entry name" value="4-PPantetheinyl_Trfase_dom_sf"/>
</dbReference>
<dbReference type="Pfam" id="PF01648">
    <property type="entry name" value="ACPS"/>
    <property type="match status" value="1"/>
</dbReference>
<comment type="caution">
    <text evidence="4">The sequence shown here is derived from an EMBL/GenBank/DDBJ whole genome shotgun (WGS) entry which is preliminary data.</text>
</comment>
<proteinExistence type="inferred from homology"/>